<dbReference type="SUPFAM" id="SSF53850">
    <property type="entry name" value="Periplasmic binding protein-like II"/>
    <property type="match status" value="1"/>
</dbReference>
<keyword evidence="2" id="KW-0813">Transport</keyword>
<organism evidence="6 7">
    <name type="scientific">Herbiconiux daphne</name>
    <dbReference type="NCBI Taxonomy" id="2970914"/>
    <lineage>
        <taxon>Bacteria</taxon>
        <taxon>Bacillati</taxon>
        <taxon>Actinomycetota</taxon>
        <taxon>Actinomycetes</taxon>
        <taxon>Micrococcales</taxon>
        <taxon>Microbacteriaceae</taxon>
        <taxon>Herbiconiux</taxon>
    </lineage>
</organism>
<reference evidence="6" key="1">
    <citation type="submission" date="2022-08" db="EMBL/GenBank/DDBJ databases">
        <authorList>
            <person name="Deng Y."/>
            <person name="Han X.-F."/>
            <person name="Zhang Y.-Q."/>
        </authorList>
    </citation>
    <scope>NUCLEOTIDE SEQUENCE</scope>
    <source>
        <strain evidence="6">CPCC 203386</strain>
    </source>
</reference>
<evidence type="ECO:0000313" key="6">
    <source>
        <dbReference type="EMBL" id="MCS5736065.1"/>
    </source>
</evidence>
<protein>
    <submittedName>
        <fullName evidence="6">ABC transporter substrate-binding protein</fullName>
    </submittedName>
</protein>
<accession>A0ABT2H7X2</accession>
<dbReference type="PANTHER" id="PTHR30290:SF9">
    <property type="entry name" value="OLIGOPEPTIDE-BINDING PROTEIN APPA"/>
    <property type="match status" value="1"/>
</dbReference>
<dbReference type="CDD" id="cd00995">
    <property type="entry name" value="PBP2_NikA_DppA_OppA_like"/>
    <property type="match status" value="1"/>
</dbReference>
<comment type="caution">
    <text evidence="6">The sequence shown here is derived from an EMBL/GenBank/DDBJ whole genome shotgun (WGS) entry which is preliminary data.</text>
</comment>
<dbReference type="RefSeq" id="WP_259541763.1">
    <property type="nucleotide sequence ID" value="NZ_JANLCJ010000011.1"/>
</dbReference>
<comment type="similarity">
    <text evidence="1">Belongs to the bacterial solute-binding protein 5 family.</text>
</comment>
<sequence length="519" mass="55210">MISKKRSALIALMAAGTLALAACSSSSAPSEPTTSGDPVSGGTLRVLELAPPIGFDPAQVFSSNSMPVTYTALYGQFMVADETTGEYVCGLCESFTSSDGGATYDVVMPEGLTFTDGTPLDAEAIKYNWDRLKDPALGSASAGYASQIDHIDVVDDLTAKLTLKSPNPGFVGNMPVYALQWIASPTALAKGTEEFNKNPVGAGPFVLDSWTPNGTLKLTKNPDYYDAPKPYLDALEIQGVPDNAQRLNALLSGQADLIMNSEASVFEEGKSAGFVETRYTFNGGVGFMFNTSAAPFDDPRARQAIAYALDLDALSDAATAGYPSAPKTLFSKDSPYYEDIPLQTYDPDKAQELFDELADEGKPLEFSYALFPGNGQSVFDALQAQLSSYDNVTVTADQRDSSEQGVIGTTGDYQVLSSSLAFSDPSARLWGALFSTAGATNYSRFNDPVTDAALTAAGAATDVDAKKEQYSIVQQQVAELDPYILFQGFYNGALSTEKVKGIEIDGWTTPPAAELWLQP</sequence>
<dbReference type="InterPro" id="IPR000914">
    <property type="entry name" value="SBP_5_dom"/>
</dbReference>
<dbReference type="InterPro" id="IPR039424">
    <property type="entry name" value="SBP_5"/>
</dbReference>
<dbReference type="PANTHER" id="PTHR30290">
    <property type="entry name" value="PERIPLASMIC BINDING COMPONENT OF ABC TRANSPORTER"/>
    <property type="match status" value="1"/>
</dbReference>
<keyword evidence="7" id="KW-1185">Reference proteome</keyword>
<evidence type="ECO:0000256" key="1">
    <source>
        <dbReference type="ARBA" id="ARBA00005695"/>
    </source>
</evidence>
<dbReference type="Proteomes" id="UP001165586">
    <property type="component" value="Unassembled WGS sequence"/>
</dbReference>
<dbReference type="InterPro" id="IPR030678">
    <property type="entry name" value="Peptide/Ni-bd"/>
</dbReference>
<dbReference type="PROSITE" id="PS51257">
    <property type="entry name" value="PROKAR_LIPOPROTEIN"/>
    <property type="match status" value="1"/>
</dbReference>
<keyword evidence="3 4" id="KW-0732">Signal</keyword>
<evidence type="ECO:0000313" key="7">
    <source>
        <dbReference type="Proteomes" id="UP001165586"/>
    </source>
</evidence>
<evidence type="ECO:0000256" key="3">
    <source>
        <dbReference type="ARBA" id="ARBA00022729"/>
    </source>
</evidence>
<evidence type="ECO:0000256" key="2">
    <source>
        <dbReference type="ARBA" id="ARBA00022448"/>
    </source>
</evidence>
<evidence type="ECO:0000256" key="4">
    <source>
        <dbReference type="SAM" id="SignalP"/>
    </source>
</evidence>
<proteinExistence type="inferred from homology"/>
<evidence type="ECO:0000259" key="5">
    <source>
        <dbReference type="Pfam" id="PF00496"/>
    </source>
</evidence>
<gene>
    <name evidence="6" type="ORF">N1032_20190</name>
</gene>
<feature type="domain" description="Solute-binding protein family 5" evidence="5">
    <location>
        <begin position="87"/>
        <end position="436"/>
    </location>
</feature>
<feature type="signal peptide" evidence="4">
    <location>
        <begin position="1"/>
        <end position="21"/>
    </location>
</feature>
<dbReference type="Gene3D" id="3.10.105.10">
    <property type="entry name" value="Dipeptide-binding Protein, Domain 3"/>
    <property type="match status" value="1"/>
</dbReference>
<dbReference type="EMBL" id="JANLCJ010000011">
    <property type="protein sequence ID" value="MCS5736065.1"/>
    <property type="molecule type" value="Genomic_DNA"/>
</dbReference>
<name>A0ABT2H7X2_9MICO</name>
<dbReference type="Pfam" id="PF00496">
    <property type="entry name" value="SBP_bac_5"/>
    <property type="match status" value="1"/>
</dbReference>
<feature type="chain" id="PRO_5046663417" evidence="4">
    <location>
        <begin position="22"/>
        <end position="519"/>
    </location>
</feature>
<dbReference type="Gene3D" id="3.40.190.10">
    <property type="entry name" value="Periplasmic binding protein-like II"/>
    <property type="match status" value="1"/>
</dbReference>
<dbReference type="PIRSF" id="PIRSF002741">
    <property type="entry name" value="MppA"/>
    <property type="match status" value="1"/>
</dbReference>